<dbReference type="PANTHER" id="PTHR24094">
    <property type="entry name" value="SECRETED PROTEIN"/>
    <property type="match status" value="1"/>
</dbReference>
<dbReference type="EMBL" id="SRRO01000001">
    <property type="protein sequence ID" value="TGN63012.1"/>
    <property type="molecule type" value="Genomic_DNA"/>
</dbReference>
<evidence type="ECO:0000256" key="1">
    <source>
        <dbReference type="SAM" id="MobiDB-lite"/>
    </source>
</evidence>
<dbReference type="InterPro" id="IPR011089">
    <property type="entry name" value="GmrSD_C"/>
</dbReference>
<dbReference type="AlphaFoldDB" id="A0A4Z1C2J0"/>
<feature type="region of interest" description="Disordered" evidence="1">
    <location>
        <begin position="94"/>
        <end position="148"/>
    </location>
</feature>
<keyword evidence="4" id="KW-1185">Reference proteome</keyword>
<proteinExistence type="predicted"/>
<gene>
    <name evidence="3" type="ORF">EXE59_02925</name>
</gene>
<feature type="compositionally biased region" description="Low complexity" evidence="1">
    <location>
        <begin position="361"/>
        <end position="372"/>
    </location>
</feature>
<dbReference type="PANTHER" id="PTHR24094:SF15">
    <property type="entry name" value="AMP-DEPENDENT SYNTHETASE_LIGASE DOMAIN-CONTAINING PROTEIN-RELATED"/>
    <property type="match status" value="1"/>
</dbReference>
<evidence type="ECO:0000313" key="4">
    <source>
        <dbReference type="Proteomes" id="UP000297496"/>
    </source>
</evidence>
<feature type="compositionally biased region" description="Low complexity" evidence="1">
    <location>
        <begin position="132"/>
        <end position="148"/>
    </location>
</feature>
<accession>A0A4Z1C2J0</accession>
<dbReference type="Proteomes" id="UP000297496">
    <property type="component" value="Unassembled WGS sequence"/>
</dbReference>
<comment type="caution">
    <text evidence="3">The sequence shown here is derived from an EMBL/GenBank/DDBJ whole genome shotgun (WGS) entry which is preliminary data.</text>
</comment>
<dbReference type="Pfam" id="PF07510">
    <property type="entry name" value="GmrSD_C"/>
    <property type="match status" value="1"/>
</dbReference>
<organism evidence="3 4">
    <name type="scientific">Nocardioides eburneiflavus</name>
    <dbReference type="NCBI Taxonomy" id="2518372"/>
    <lineage>
        <taxon>Bacteria</taxon>
        <taxon>Bacillati</taxon>
        <taxon>Actinomycetota</taxon>
        <taxon>Actinomycetes</taxon>
        <taxon>Propionibacteriales</taxon>
        <taxon>Nocardioidaceae</taxon>
        <taxon>Nocardioides</taxon>
    </lineage>
</organism>
<dbReference type="OrthoDB" id="5196645at2"/>
<protein>
    <submittedName>
        <fullName evidence="3">DUF1524 domain-containing protein</fullName>
    </submittedName>
</protein>
<evidence type="ECO:0000259" key="2">
    <source>
        <dbReference type="SMART" id="SM00894"/>
    </source>
</evidence>
<sequence>MSRTGAERCVSSTSREEASQGECSVPLMVSWLRTDPPSAATRPDARSNIWDTPRACSGHAGHRHSWSGRLLKLKHVAVGAFLCVVIGQCANTDATTNAQDATSRSTSAGSTPRADATGAKSRRKHQAPTQRSDTSTPPTSTSAPGVGSGTALATLGLLTVKGRAPMTGYDRDRFGPAWLDADRNGCDTRNDILSEYLRAITLEDNGCVVAAGDYDDPYTGVWIDYWQGNGALIDIDHVVSLGNAWATGAFSWEIKKRAAFANDPLNLLPADAGANRQKGDGDAATWLPANKPFRCVYVSRQVAVKAKYNLAVTAPEKAAIEQVLTTCLDQALPHDAWGASTVVDHNIKDPADAGRGAGTESSPTPSAPVPSAVDHSVYFQNCDAARAAGAAPVHLGDPGYGTHLDGDGDGTACE</sequence>
<dbReference type="Pfam" id="PF05901">
    <property type="entry name" value="Excalibur"/>
    <property type="match status" value="1"/>
</dbReference>
<feature type="domain" description="Excalibur calcium-binding" evidence="2">
    <location>
        <begin position="378"/>
        <end position="414"/>
    </location>
</feature>
<reference evidence="3 4" key="1">
    <citation type="submission" date="2019-04" db="EMBL/GenBank/DDBJ databases">
        <title>Three New Species of Nocardioides, Nocardioides euryhalodurans sp. nov., Nocardioides seonyuensis sp. nov. and Nocardioides eburneoflavus sp. nov. Isolated from Soil.</title>
        <authorList>
            <person name="Roh S.G."/>
            <person name="Lee C."/>
            <person name="Kim M.-K."/>
            <person name="Kim S.B."/>
        </authorList>
    </citation>
    <scope>NUCLEOTIDE SEQUENCE [LARGE SCALE GENOMIC DNA]</scope>
    <source>
        <strain evidence="3 4">MMS17-SY213</strain>
    </source>
</reference>
<dbReference type="InterPro" id="IPR008613">
    <property type="entry name" value="Excalibur_Ca-bd_domain"/>
</dbReference>
<dbReference type="SMART" id="SM00894">
    <property type="entry name" value="Excalibur"/>
    <property type="match status" value="1"/>
</dbReference>
<name>A0A4Z1C2J0_9ACTN</name>
<feature type="region of interest" description="Disordered" evidence="1">
    <location>
        <begin position="347"/>
        <end position="372"/>
    </location>
</feature>
<evidence type="ECO:0000313" key="3">
    <source>
        <dbReference type="EMBL" id="TGN63012.1"/>
    </source>
</evidence>